<dbReference type="AlphaFoldDB" id="A0A2T0TBI3"/>
<accession>A0A2T0TBI3</accession>
<protein>
    <submittedName>
        <fullName evidence="1">Uncharacterized protein</fullName>
    </submittedName>
</protein>
<gene>
    <name evidence="1" type="ORF">CLV58_104151</name>
</gene>
<dbReference type="Proteomes" id="UP000238375">
    <property type="component" value="Unassembled WGS sequence"/>
</dbReference>
<keyword evidence="2" id="KW-1185">Reference proteome</keyword>
<evidence type="ECO:0000313" key="1">
    <source>
        <dbReference type="EMBL" id="PRY43020.1"/>
    </source>
</evidence>
<sequence length="355" mass="38141">MMFMRVFHTLTWVVTLLELTVACRNPIDGVALRTKAPITTGIIAIRLHDPAGNPLPTSSRVTLAGPDADKIVTTHGTTKYSVDAEGLLCLAVLPSLAPSSKEPIQFTLVIEADGYLTIVQPITVTSRNRLTRTLRWIDLARPPRTLAAGRITKHAGADGATSEPVALLTPSPPRSTDKASVLLEPGTRLLDRDGKPVAGAVTLTTVYTNAREPATSQVPGGGRLFSVKSRDGRINPDPLRVLSMAGSVTLESYSSAYQLAYSSSLPIVCYMDLNPATINAQTGRPIQPGDSIPLYSYDAVTRQWQPEKAGIVTRSLVGRLEYQVSVDRFLTYVAAWTAPACDNDPVASVSRRPAN</sequence>
<name>A0A2T0TBI3_9BACT</name>
<dbReference type="EMBL" id="PVTE01000004">
    <property type="protein sequence ID" value="PRY43020.1"/>
    <property type="molecule type" value="Genomic_DNA"/>
</dbReference>
<evidence type="ECO:0000313" key="2">
    <source>
        <dbReference type="Proteomes" id="UP000238375"/>
    </source>
</evidence>
<reference evidence="1 2" key="1">
    <citation type="submission" date="2018-03" db="EMBL/GenBank/DDBJ databases">
        <title>Genomic Encyclopedia of Archaeal and Bacterial Type Strains, Phase II (KMG-II): from individual species to whole genera.</title>
        <authorList>
            <person name="Goeker M."/>
        </authorList>
    </citation>
    <scope>NUCLEOTIDE SEQUENCE [LARGE SCALE GENOMIC DNA]</scope>
    <source>
        <strain evidence="1 2">DSM 28354</strain>
    </source>
</reference>
<organism evidence="1 2">
    <name type="scientific">Spirosoma oryzae</name>
    <dbReference type="NCBI Taxonomy" id="1469603"/>
    <lineage>
        <taxon>Bacteria</taxon>
        <taxon>Pseudomonadati</taxon>
        <taxon>Bacteroidota</taxon>
        <taxon>Cytophagia</taxon>
        <taxon>Cytophagales</taxon>
        <taxon>Cytophagaceae</taxon>
        <taxon>Spirosoma</taxon>
    </lineage>
</organism>
<comment type="caution">
    <text evidence="1">The sequence shown here is derived from an EMBL/GenBank/DDBJ whole genome shotgun (WGS) entry which is preliminary data.</text>
</comment>
<proteinExistence type="predicted"/>